<dbReference type="AlphaFoldDB" id="A0A916VGM2"/>
<dbReference type="CDD" id="cd10912">
    <property type="entry name" value="PIN_YacP-like"/>
    <property type="match status" value="1"/>
</dbReference>
<dbReference type="Proteomes" id="UP000654993">
    <property type="component" value="Unassembled WGS sequence"/>
</dbReference>
<accession>A0A916VGM2</accession>
<reference evidence="1" key="2">
    <citation type="journal article" date="2021" name="Data Brief">
        <title>Draft genome sequence data of the facultative, thermophilic, xylanolytic bacterium Paenibacillus sp. strain DA-C8.</title>
        <authorList>
            <person name="Chhe C."/>
            <person name="Uke A."/>
            <person name="Baramee S."/>
            <person name="Ungkulpasvich U."/>
            <person name="Tachaapaikoon C."/>
            <person name="Pason P."/>
            <person name="Waeonukul R."/>
            <person name="Ratanakhanokchai K."/>
            <person name="Kosugi A."/>
        </authorList>
    </citation>
    <scope>NUCLEOTIDE SEQUENCE</scope>
    <source>
        <strain evidence="1">DA-C8</strain>
    </source>
</reference>
<evidence type="ECO:0008006" key="3">
    <source>
        <dbReference type="Google" id="ProtNLM"/>
    </source>
</evidence>
<dbReference type="RefSeq" id="WP_200967088.1">
    <property type="nucleotide sequence ID" value="NZ_BMAQ01000029.1"/>
</dbReference>
<sequence>MEEVLIVDGYNMIGAWPELMQLKDENLEEARDRLIELLADYSGFSGRRVILVFDAYKVPGLGASYQQHRLEIIYTKEKETADECIERLVKDLQRRKRNIIVATSDYTEQHVAFAQGGLRMSARELLIELETSRSEVRKRLEQSISQPANSLESRLSGDIHHILERWRRGK</sequence>
<reference evidence="1" key="1">
    <citation type="submission" date="2020-08" db="EMBL/GenBank/DDBJ databases">
        <authorList>
            <person name="Uke A."/>
            <person name="Chhe C."/>
            <person name="Baramee S."/>
            <person name="Kosugi A."/>
        </authorList>
    </citation>
    <scope>NUCLEOTIDE SEQUENCE</scope>
    <source>
        <strain evidence="1">DA-C8</strain>
    </source>
</reference>
<organism evidence="1 2">
    <name type="scientific">Insulibacter thermoxylanivorax</name>
    <dbReference type="NCBI Taxonomy" id="2749268"/>
    <lineage>
        <taxon>Bacteria</taxon>
        <taxon>Bacillati</taxon>
        <taxon>Bacillota</taxon>
        <taxon>Bacilli</taxon>
        <taxon>Bacillales</taxon>
        <taxon>Paenibacillaceae</taxon>
        <taxon>Insulibacter</taxon>
    </lineage>
</organism>
<gene>
    <name evidence="1" type="primary">yacP</name>
    <name evidence="1" type="ORF">PRECH8_21650</name>
</gene>
<keyword evidence="2" id="KW-1185">Reference proteome</keyword>
<evidence type="ECO:0000313" key="1">
    <source>
        <dbReference type="EMBL" id="GFR38869.1"/>
    </source>
</evidence>
<dbReference type="Pfam" id="PF05991">
    <property type="entry name" value="NYN_YacP"/>
    <property type="match status" value="1"/>
</dbReference>
<dbReference type="PANTHER" id="PTHR34547">
    <property type="entry name" value="YACP-LIKE NYN DOMAIN PROTEIN"/>
    <property type="match status" value="1"/>
</dbReference>
<protein>
    <recommendedName>
        <fullName evidence="3">NYN domain-containing protein</fullName>
    </recommendedName>
</protein>
<name>A0A916VGM2_9BACL</name>
<dbReference type="InterPro" id="IPR010298">
    <property type="entry name" value="YacP-like"/>
</dbReference>
<proteinExistence type="predicted"/>
<dbReference type="PANTHER" id="PTHR34547:SF1">
    <property type="entry name" value="YACP-LIKE NYN DOMAIN PROTEIN"/>
    <property type="match status" value="1"/>
</dbReference>
<evidence type="ECO:0000313" key="2">
    <source>
        <dbReference type="Proteomes" id="UP000654993"/>
    </source>
</evidence>
<comment type="caution">
    <text evidence="1">The sequence shown here is derived from an EMBL/GenBank/DDBJ whole genome shotgun (WGS) entry which is preliminary data.</text>
</comment>
<dbReference type="EMBL" id="BMAQ01000029">
    <property type="protein sequence ID" value="GFR38869.1"/>
    <property type="molecule type" value="Genomic_DNA"/>
</dbReference>